<accession>A0A8J2L267</accession>
<dbReference type="EMBL" id="CAJVCH010538486">
    <property type="protein sequence ID" value="CAG7826066.1"/>
    <property type="molecule type" value="Genomic_DNA"/>
</dbReference>
<feature type="compositionally biased region" description="Polar residues" evidence="6">
    <location>
        <begin position="184"/>
        <end position="196"/>
    </location>
</feature>
<reference evidence="8" key="1">
    <citation type="submission" date="2021-06" db="EMBL/GenBank/DDBJ databases">
        <authorList>
            <person name="Hodson N. C."/>
            <person name="Mongue J. A."/>
            <person name="Jaron S. K."/>
        </authorList>
    </citation>
    <scope>NUCLEOTIDE SEQUENCE</scope>
</reference>
<keyword evidence="3" id="KW-0863">Zinc-finger</keyword>
<keyword evidence="4" id="KW-0862">Zinc</keyword>
<evidence type="ECO:0000256" key="3">
    <source>
        <dbReference type="ARBA" id="ARBA00022771"/>
    </source>
</evidence>
<dbReference type="GO" id="GO:0046983">
    <property type="term" value="F:protein dimerization activity"/>
    <property type="evidence" value="ECO:0007669"/>
    <property type="project" value="InterPro"/>
</dbReference>
<evidence type="ECO:0000256" key="5">
    <source>
        <dbReference type="ARBA" id="ARBA00023242"/>
    </source>
</evidence>
<feature type="region of interest" description="Disordered" evidence="6">
    <location>
        <begin position="165"/>
        <end position="196"/>
    </location>
</feature>
<comment type="caution">
    <text evidence="8">The sequence shown here is derived from an EMBL/GenBank/DDBJ whole genome shotgun (WGS) entry which is preliminary data.</text>
</comment>
<dbReference type="PANTHER" id="PTHR46481">
    <property type="entry name" value="ZINC FINGER BED DOMAIN-CONTAINING PROTEIN 4"/>
    <property type="match status" value="1"/>
</dbReference>
<feature type="compositionally biased region" description="Acidic residues" evidence="6">
    <location>
        <begin position="171"/>
        <end position="183"/>
    </location>
</feature>
<dbReference type="GO" id="GO:0005634">
    <property type="term" value="C:nucleus"/>
    <property type="evidence" value="ECO:0007669"/>
    <property type="project" value="UniProtKB-SubCell"/>
</dbReference>
<name>A0A8J2L267_9HEXA</name>
<evidence type="ECO:0000313" key="8">
    <source>
        <dbReference type="EMBL" id="CAG7826066.1"/>
    </source>
</evidence>
<feature type="domain" description="HAT C-terminal dimerisation" evidence="7">
    <location>
        <begin position="436"/>
        <end position="517"/>
    </location>
</feature>
<evidence type="ECO:0000256" key="4">
    <source>
        <dbReference type="ARBA" id="ARBA00022833"/>
    </source>
</evidence>
<dbReference type="PANTHER" id="PTHR46481:SF10">
    <property type="entry name" value="ZINC FINGER BED DOMAIN-CONTAINING PROTEIN 39"/>
    <property type="match status" value="1"/>
</dbReference>
<proteinExistence type="predicted"/>
<evidence type="ECO:0000256" key="2">
    <source>
        <dbReference type="ARBA" id="ARBA00022723"/>
    </source>
</evidence>
<comment type="subcellular location">
    <subcellularLocation>
        <location evidence="1">Nucleus</location>
    </subcellularLocation>
</comment>
<evidence type="ECO:0000256" key="6">
    <source>
        <dbReference type="SAM" id="MobiDB-lite"/>
    </source>
</evidence>
<protein>
    <recommendedName>
        <fullName evidence="7">HAT C-terminal dimerisation domain-containing protein</fullName>
    </recommendedName>
</protein>
<evidence type="ECO:0000313" key="9">
    <source>
        <dbReference type="Proteomes" id="UP000708208"/>
    </source>
</evidence>
<evidence type="ECO:0000256" key="1">
    <source>
        <dbReference type="ARBA" id="ARBA00004123"/>
    </source>
</evidence>
<dbReference type="GO" id="GO:0008270">
    <property type="term" value="F:zinc ion binding"/>
    <property type="evidence" value="ECO:0007669"/>
    <property type="project" value="UniProtKB-KW"/>
</dbReference>
<keyword evidence="5" id="KW-0539">Nucleus</keyword>
<dbReference type="OrthoDB" id="1607513at2759"/>
<organism evidence="8 9">
    <name type="scientific">Allacma fusca</name>
    <dbReference type="NCBI Taxonomy" id="39272"/>
    <lineage>
        <taxon>Eukaryota</taxon>
        <taxon>Metazoa</taxon>
        <taxon>Ecdysozoa</taxon>
        <taxon>Arthropoda</taxon>
        <taxon>Hexapoda</taxon>
        <taxon>Collembola</taxon>
        <taxon>Symphypleona</taxon>
        <taxon>Sminthuridae</taxon>
        <taxon>Allacma</taxon>
    </lineage>
</organism>
<dbReference type="InterPro" id="IPR008906">
    <property type="entry name" value="HATC_C_dom"/>
</dbReference>
<gene>
    <name evidence="8" type="ORF">AFUS01_LOCUS36137</name>
</gene>
<dbReference type="Pfam" id="PF05699">
    <property type="entry name" value="Dimer_Tnp_hAT"/>
    <property type="match status" value="1"/>
</dbReference>
<keyword evidence="9" id="KW-1185">Reference proteome</keyword>
<evidence type="ECO:0000259" key="7">
    <source>
        <dbReference type="Pfam" id="PF05699"/>
    </source>
</evidence>
<dbReference type="AlphaFoldDB" id="A0A8J2L267"/>
<dbReference type="Proteomes" id="UP000708208">
    <property type="component" value="Unassembled WGS sequence"/>
</dbReference>
<dbReference type="InterPro" id="IPR052035">
    <property type="entry name" value="ZnF_BED_domain_contain"/>
</dbReference>
<keyword evidence="2" id="KW-0479">Metal-binding</keyword>
<sequence>MGRMHKAISISNQPNSPNTLGIKKYLQPKGFAKDDFEKKLLDFIILTDQPFTITESESFQGFALYNRPSEIKSLPCAKTIKAKLLQLYDLEKVNVAKKVERCSRKNIDYNGLLDFAHSGKLLAESLVKFFEDYQILGKISTITTDNASNNITMMKELESIMSEKGNHSDVESLDDSSSDENQFDSDVNSSGEDEASSSNTLSIYERVRKSISMIRRSSYFRQSFYEACEIKKVKHKQLVLDNQVRWNTGYFMLTRLMEMREPYKSLLRSEKQLSSFQLEEHEWDLISEMITFLKPFYEMTLHLSKAKQPSMTLSAAIYMELYKHLESYNSRSNLPKEMMVAAKAACEKLNKYYPESDGLVYILGLLLDPRCKLEWYKSVGIDTQTIRKNKRTALEFWDEFYKPSHESVNNAEDKLVDDGDILSSQMKRKRMSKPDEFRTYLSMPPVEKVVNNDILQWWKDHEQSFPVLASMARDFLAASGTGVPIERVFSFGPDLLSPKRLSMQVETVRKSFCLKAWRKTALVTYKQNKMIAVAKIMAGSRD</sequence>